<dbReference type="STRING" id="451379.A0A0N5ADV3"/>
<feature type="transmembrane region" description="Helical" evidence="6">
    <location>
        <begin position="216"/>
        <end position="236"/>
    </location>
</feature>
<feature type="transmembrane region" description="Helical" evidence="6">
    <location>
        <begin position="313"/>
        <end position="333"/>
    </location>
</feature>
<dbReference type="Proteomes" id="UP000046393">
    <property type="component" value="Unplaced"/>
</dbReference>
<feature type="transmembrane region" description="Helical" evidence="6">
    <location>
        <begin position="339"/>
        <end position="358"/>
    </location>
</feature>
<organism evidence="7 8">
    <name type="scientific">Syphacia muris</name>
    <dbReference type="NCBI Taxonomy" id="451379"/>
    <lineage>
        <taxon>Eukaryota</taxon>
        <taxon>Metazoa</taxon>
        <taxon>Ecdysozoa</taxon>
        <taxon>Nematoda</taxon>
        <taxon>Chromadorea</taxon>
        <taxon>Rhabditida</taxon>
        <taxon>Spirurina</taxon>
        <taxon>Oxyuridomorpha</taxon>
        <taxon>Oxyuroidea</taxon>
        <taxon>Oxyuridae</taxon>
        <taxon>Syphacia</taxon>
    </lineage>
</organism>
<keyword evidence="2" id="KW-0813">Transport</keyword>
<evidence type="ECO:0000256" key="3">
    <source>
        <dbReference type="ARBA" id="ARBA00022692"/>
    </source>
</evidence>
<feature type="transmembrane region" description="Helical" evidence="6">
    <location>
        <begin position="248"/>
        <end position="269"/>
    </location>
</feature>
<feature type="transmembrane region" description="Helical" evidence="6">
    <location>
        <begin position="136"/>
        <end position="158"/>
    </location>
</feature>
<comment type="subcellular location">
    <subcellularLocation>
        <location evidence="1">Membrane</location>
        <topology evidence="1">Multi-pass membrane protein</topology>
    </subcellularLocation>
</comment>
<evidence type="ECO:0000313" key="7">
    <source>
        <dbReference type="Proteomes" id="UP000046393"/>
    </source>
</evidence>
<dbReference type="PIRSF" id="PIRSF005799">
    <property type="entry name" value="UDP-gal_transpt"/>
    <property type="match status" value="1"/>
</dbReference>
<dbReference type="GO" id="GO:0000139">
    <property type="term" value="C:Golgi membrane"/>
    <property type="evidence" value="ECO:0007669"/>
    <property type="project" value="InterPro"/>
</dbReference>
<dbReference type="GO" id="GO:0015165">
    <property type="term" value="F:pyrimidine nucleotide-sugar transmembrane transporter activity"/>
    <property type="evidence" value="ECO:0007669"/>
    <property type="project" value="InterPro"/>
</dbReference>
<dbReference type="PANTHER" id="PTHR10231">
    <property type="entry name" value="NUCLEOTIDE-SUGAR TRANSMEMBRANE TRANSPORTER"/>
    <property type="match status" value="1"/>
</dbReference>
<dbReference type="AlphaFoldDB" id="A0A0N5ADV3"/>
<feature type="transmembrane region" description="Helical" evidence="6">
    <location>
        <begin position="53"/>
        <end position="77"/>
    </location>
</feature>
<dbReference type="NCBIfam" id="TIGR00803">
    <property type="entry name" value="nst"/>
    <property type="match status" value="1"/>
</dbReference>
<keyword evidence="3 6" id="KW-0812">Transmembrane</keyword>
<evidence type="ECO:0000256" key="5">
    <source>
        <dbReference type="ARBA" id="ARBA00023136"/>
    </source>
</evidence>
<dbReference type="Pfam" id="PF04142">
    <property type="entry name" value="Nuc_sug_transp"/>
    <property type="match status" value="2"/>
</dbReference>
<keyword evidence="5 6" id="KW-0472">Membrane</keyword>
<evidence type="ECO:0000256" key="1">
    <source>
        <dbReference type="ARBA" id="ARBA00004141"/>
    </source>
</evidence>
<dbReference type="InterPro" id="IPR007271">
    <property type="entry name" value="Nuc_sug_transpt"/>
</dbReference>
<sequence>MKEKCFAKLKLLISYRFCTGKCCFKFCLLALLTVQNAVHVIAMRYVRVRPQPMFLSTVAVFFAELIKLLTCLTLIVIDQRSIINKQVITLQFDHKVNNEVSLKIYCAVLKYNEERSLNFRSLQLIRKQILQQPIDTLKVCVPAILYVIVGILMFTAISNLNAATFMVRQISFQLKVLSAAAFTVLLLHRRLSIMQWLSLPVLLAAAFDHVSNQKPLLGFAAVIIICIISGFAGVYLEKILKDKKEVSLWIRNIQLCIVSLPVSLISIFVKDAKQIKHQGFMVGFDIAVWLTVFLAAFGGLIVAVIIKYTDNILKAFATSFAVILSCIFSAILFNFQPTLIFLIGAVLVIAAVCVYSTFPYRNTTNTSVVNETADAPSSTAAALQSVSLINDEKQQLQSSLEPFRHDAFATFISTAYRPKKA</sequence>
<reference evidence="8" key="1">
    <citation type="submission" date="2017-02" db="UniProtKB">
        <authorList>
            <consortium name="WormBaseParasite"/>
        </authorList>
    </citation>
    <scope>IDENTIFICATION</scope>
</reference>
<evidence type="ECO:0000256" key="4">
    <source>
        <dbReference type="ARBA" id="ARBA00022989"/>
    </source>
</evidence>
<name>A0A0N5ADV3_9BILA</name>
<dbReference type="WBParaSite" id="SMUV_0000237501-mRNA-1">
    <property type="protein sequence ID" value="SMUV_0000237501-mRNA-1"/>
    <property type="gene ID" value="SMUV_0000237501"/>
</dbReference>
<keyword evidence="7" id="KW-1185">Reference proteome</keyword>
<evidence type="ECO:0000256" key="2">
    <source>
        <dbReference type="ARBA" id="ARBA00022597"/>
    </source>
</evidence>
<keyword evidence="4 6" id="KW-1133">Transmembrane helix</keyword>
<protein>
    <submittedName>
        <fullName evidence="8">UDP-galactose/UDP-N-acetylglucosamine transporter srf-3</fullName>
    </submittedName>
</protein>
<evidence type="ECO:0000313" key="8">
    <source>
        <dbReference type="WBParaSite" id="SMUV_0000237501-mRNA-1"/>
    </source>
</evidence>
<feature type="transmembrane region" description="Helical" evidence="6">
    <location>
        <begin position="281"/>
        <end position="306"/>
    </location>
</feature>
<proteinExistence type="predicted"/>
<accession>A0A0N5ADV3</accession>
<evidence type="ECO:0000256" key="6">
    <source>
        <dbReference type="SAM" id="Phobius"/>
    </source>
</evidence>
<keyword evidence="2" id="KW-0762">Sugar transport</keyword>